<dbReference type="InterPro" id="IPR051052">
    <property type="entry name" value="Diverse_substrate_MTase"/>
</dbReference>
<evidence type="ECO:0000313" key="5">
    <source>
        <dbReference type="EMBL" id="NGO68469.1"/>
    </source>
</evidence>
<name>A0A6G4WT59_9ACTN</name>
<dbReference type="SUPFAM" id="SSF53335">
    <property type="entry name" value="S-adenosyl-L-methionine-dependent methyltransferases"/>
    <property type="match status" value="1"/>
</dbReference>
<dbReference type="InterPro" id="IPR013216">
    <property type="entry name" value="Methyltransf_11"/>
</dbReference>
<sequence>LVDRIVRAAPGPGPAPDLLDVGCGTGIAARQFRAAGRTVLGVDPDARLAAFARRAGVAVEVAAFEDWDPDGREFDAVVSGQAWHWVDPVAGAAQAARVLRPGGPLAAFWHVFQPPAEVADALAAAYRQVAPDSPFAAPLGRKATESYDVLLTRAADGIREAGGFREPEEWRFAWERDYTRDAWLDQMRTHGSLTRLPEDSTARVLEAVGSAIDGLGGGFTMPYTTVALTALRGSW</sequence>
<feature type="non-terminal residue" evidence="5">
    <location>
        <position position="1"/>
    </location>
</feature>
<dbReference type="InterPro" id="IPR029063">
    <property type="entry name" value="SAM-dependent_MTases_sf"/>
</dbReference>
<dbReference type="Pfam" id="PF08241">
    <property type="entry name" value="Methyltransf_11"/>
    <property type="match status" value="1"/>
</dbReference>
<dbReference type="Gene3D" id="3.40.50.150">
    <property type="entry name" value="Vaccinia Virus protein VP39"/>
    <property type="match status" value="1"/>
</dbReference>
<protein>
    <submittedName>
        <fullName evidence="5">Class I SAM-dependent methyltransferase</fullName>
    </submittedName>
</protein>
<comment type="caution">
    <text evidence="5">The sequence shown here is derived from an EMBL/GenBank/DDBJ whole genome shotgun (WGS) entry which is preliminary data.</text>
</comment>
<keyword evidence="3 5" id="KW-0808">Transferase</keyword>
<dbReference type="GO" id="GO:0032259">
    <property type="term" value="P:methylation"/>
    <property type="evidence" value="ECO:0007669"/>
    <property type="project" value="UniProtKB-KW"/>
</dbReference>
<dbReference type="PANTHER" id="PTHR44942">
    <property type="entry name" value="METHYLTRANSF_11 DOMAIN-CONTAINING PROTEIN"/>
    <property type="match status" value="1"/>
</dbReference>
<dbReference type="Proteomes" id="UP000477722">
    <property type="component" value="Unassembled WGS sequence"/>
</dbReference>
<dbReference type="PANTHER" id="PTHR44942:SF4">
    <property type="entry name" value="METHYLTRANSFERASE TYPE 11 DOMAIN-CONTAINING PROTEIN"/>
    <property type="match status" value="1"/>
</dbReference>
<comment type="similarity">
    <text evidence="1">Belongs to the methyltransferase superfamily.</text>
</comment>
<proteinExistence type="inferred from homology"/>
<feature type="domain" description="Methyltransferase type 11" evidence="4">
    <location>
        <begin position="19"/>
        <end position="106"/>
    </location>
</feature>
<dbReference type="EMBL" id="JAAKZZ010000061">
    <property type="protein sequence ID" value="NGO68469.1"/>
    <property type="molecule type" value="Genomic_DNA"/>
</dbReference>
<dbReference type="RefSeq" id="WP_165298174.1">
    <property type="nucleotide sequence ID" value="NZ_JAAKZZ010000061.1"/>
</dbReference>
<reference evidence="5 6" key="1">
    <citation type="submission" date="2020-02" db="EMBL/GenBank/DDBJ databases">
        <title>Whole-genome analyses of novel actinobacteria.</title>
        <authorList>
            <person name="Sahin N."/>
            <person name="Tatar D."/>
        </authorList>
    </citation>
    <scope>NUCLEOTIDE SEQUENCE [LARGE SCALE GENOMIC DNA]</scope>
    <source>
        <strain evidence="5 6">SB3404</strain>
    </source>
</reference>
<evidence type="ECO:0000313" key="6">
    <source>
        <dbReference type="Proteomes" id="UP000477722"/>
    </source>
</evidence>
<dbReference type="CDD" id="cd02440">
    <property type="entry name" value="AdoMet_MTases"/>
    <property type="match status" value="1"/>
</dbReference>
<dbReference type="GO" id="GO:0008757">
    <property type="term" value="F:S-adenosylmethionine-dependent methyltransferase activity"/>
    <property type="evidence" value="ECO:0007669"/>
    <property type="project" value="InterPro"/>
</dbReference>
<keyword evidence="6" id="KW-1185">Reference proteome</keyword>
<organism evidence="5 6">
    <name type="scientific">Streptomyces boncukensis</name>
    <dbReference type="NCBI Taxonomy" id="2711219"/>
    <lineage>
        <taxon>Bacteria</taxon>
        <taxon>Bacillati</taxon>
        <taxon>Actinomycetota</taxon>
        <taxon>Actinomycetes</taxon>
        <taxon>Kitasatosporales</taxon>
        <taxon>Streptomycetaceae</taxon>
        <taxon>Streptomyces</taxon>
    </lineage>
</organism>
<gene>
    <name evidence="5" type="ORF">G5C65_08900</name>
</gene>
<keyword evidence="2 5" id="KW-0489">Methyltransferase</keyword>
<dbReference type="AlphaFoldDB" id="A0A6G4WT59"/>
<accession>A0A6G4WT59</accession>
<evidence type="ECO:0000256" key="1">
    <source>
        <dbReference type="ARBA" id="ARBA00008361"/>
    </source>
</evidence>
<evidence type="ECO:0000256" key="3">
    <source>
        <dbReference type="ARBA" id="ARBA00022679"/>
    </source>
</evidence>
<evidence type="ECO:0000256" key="2">
    <source>
        <dbReference type="ARBA" id="ARBA00022603"/>
    </source>
</evidence>
<evidence type="ECO:0000259" key="4">
    <source>
        <dbReference type="Pfam" id="PF08241"/>
    </source>
</evidence>